<dbReference type="EMBL" id="JALIGE010000073">
    <property type="protein sequence ID" value="MCS2161577.1"/>
    <property type="molecule type" value="Genomic_DNA"/>
</dbReference>
<evidence type="ECO:0000256" key="4">
    <source>
        <dbReference type="ARBA" id="ARBA00022723"/>
    </source>
</evidence>
<dbReference type="Gene3D" id="3.40.50.740">
    <property type="match status" value="1"/>
</dbReference>
<dbReference type="InterPro" id="IPR036411">
    <property type="entry name" value="TorD-like_sf"/>
</dbReference>
<dbReference type="PANTHER" id="PTHR43742">
    <property type="entry name" value="TRIMETHYLAMINE-N-OXIDE REDUCTASE"/>
    <property type="match status" value="1"/>
</dbReference>
<dbReference type="RefSeq" id="WP_258988189.1">
    <property type="nucleotide sequence ID" value="NZ_JALIGE010000073.1"/>
</dbReference>
<accession>A0ABT2E3J1</accession>
<dbReference type="Pfam" id="PF02613">
    <property type="entry name" value="Nitrate_red_del"/>
    <property type="match status" value="1"/>
</dbReference>
<evidence type="ECO:0000256" key="3">
    <source>
        <dbReference type="ARBA" id="ARBA00022505"/>
    </source>
</evidence>
<dbReference type="SUPFAM" id="SSF53706">
    <property type="entry name" value="Formate dehydrogenase/DMSO reductase, domains 1-3"/>
    <property type="match status" value="1"/>
</dbReference>
<feature type="domain" description="Molybdopterin oxidoreductase" evidence="6">
    <location>
        <begin position="275"/>
        <end position="719"/>
    </location>
</feature>
<dbReference type="Gene3D" id="3.40.228.10">
    <property type="entry name" value="Dimethylsulfoxide Reductase, domain 2"/>
    <property type="match status" value="1"/>
</dbReference>
<dbReference type="SUPFAM" id="SSF89155">
    <property type="entry name" value="TorD-like"/>
    <property type="match status" value="1"/>
</dbReference>
<dbReference type="Proteomes" id="UP001205357">
    <property type="component" value="Unassembled WGS sequence"/>
</dbReference>
<dbReference type="InterPro" id="IPR011888">
    <property type="entry name" value="Anaer_DMSO_reductase"/>
</dbReference>
<evidence type="ECO:0000256" key="1">
    <source>
        <dbReference type="ARBA" id="ARBA00001942"/>
    </source>
</evidence>
<keyword evidence="4" id="KW-0479">Metal-binding</keyword>
<dbReference type="Gene3D" id="3.40.50.12440">
    <property type="match status" value="2"/>
</dbReference>
<gene>
    <name evidence="8" type="ORF">MUU47_10695</name>
</gene>
<proteinExistence type="inferred from homology"/>
<dbReference type="SUPFAM" id="SSF50692">
    <property type="entry name" value="ADC-like"/>
    <property type="match status" value="1"/>
</dbReference>
<dbReference type="InterPro" id="IPR006656">
    <property type="entry name" value="Mopterin_OxRdtase"/>
</dbReference>
<dbReference type="CDD" id="cd02794">
    <property type="entry name" value="MopB_CT_DmsA-EC"/>
    <property type="match status" value="1"/>
</dbReference>
<name>A0ABT2E3J1_9ENTR</name>
<evidence type="ECO:0000259" key="6">
    <source>
        <dbReference type="Pfam" id="PF00384"/>
    </source>
</evidence>
<dbReference type="Pfam" id="PF00384">
    <property type="entry name" value="Molybdopterin"/>
    <property type="match status" value="1"/>
</dbReference>
<dbReference type="Pfam" id="PF01568">
    <property type="entry name" value="Molydop_binding"/>
    <property type="match status" value="1"/>
</dbReference>
<dbReference type="Gene3D" id="2.40.40.20">
    <property type="match status" value="1"/>
</dbReference>
<organism evidence="8 9">
    <name type="scientific">Scandinavium hiltneri</name>
    <dbReference type="NCBI Taxonomy" id="2926519"/>
    <lineage>
        <taxon>Bacteria</taxon>
        <taxon>Pseudomonadati</taxon>
        <taxon>Pseudomonadota</taxon>
        <taxon>Gammaproteobacteria</taxon>
        <taxon>Enterobacterales</taxon>
        <taxon>Enterobacteriaceae</taxon>
        <taxon>Scandinavium</taxon>
    </lineage>
</organism>
<evidence type="ECO:0000256" key="5">
    <source>
        <dbReference type="ARBA" id="ARBA00023002"/>
    </source>
</evidence>
<keyword evidence="5" id="KW-0560">Oxidoreductase</keyword>
<keyword evidence="3" id="KW-0500">Molybdenum</keyword>
<dbReference type="PANTHER" id="PTHR43742:SF3">
    <property type="entry name" value="DIMETHYL SULFOXIDE REDUCTASE DMSA"/>
    <property type="match status" value="1"/>
</dbReference>
<evidence type="ECO:0000313" key="9">
    <source>
        <dbReference type="Proteomes" id="UP001205357"/>
    </source>
</evidence>
<dbReference type="InterPro" id="IPR009010">
    <property type="entry name" value="Asp_de-COase-like_dom_sf"/>
</dbReference>
<keyword evidence="9" id="KW-1185">Reference proteome</keyword>
<dbReference type="NCBIfam" id="TIGR02166">
    <property type="entry name" value="dmsA_ynfE"/>
    <property type="match status" value="1"/>
</dbReference>
<evidence type="ECO:0000313" key="8">
    <source>
        <dbReference type="EMBL" id="MCS2161577.1"/>
    </source>
</evidence>
<dbReference type="InterPro" id="IPR006655">
    <property type="entry name" value="Mopterin_OxRdtase_prok_CS"/>
</dbReference>
<comment type="similarity">
    <text evidence="2">Belongs to the prokaryotic molybdopterin-containing oxidoreductase family.</text>
</comment>
<protein>
    <submittedName>
        <fullName evidence="8">Molybdopterin-dependent oxidoreductase</fullName>
    </submittedName>
</protein>
<sequence>MQPDNKQTRWVGFSLCEAFCLSFTDWQQSLINARPRTPETRCLVDNIVATSESAELQQDYEALFYGTRWNVQVPLWASAACGQPVLLNETTLAVIHFYHLWGHTPPELDGNPADFIGNQFHFLGYLDAARRYHQQQQDGRAREISRAIEDFTQQFLLDTLTAMAASARAAHLHPAIIDFITLMEMFVLSGSDIDIDFPAAFLPPEHPLLPAIENPPRKMIHTAGVNNCGGRCVINAYEQQGCILEIGTDCGRRTPQLRACVRGRGYRHTFLNTQRLRYPMKRVGRRGEGRFSRISWDEAIGLIASEWRRITDKYGPASRYPQASSGNEGGLRGDSMMQRLMNLDGGHLGRYNNYSSACVHYIMPYVYGDNRGSSAIEDVLNTQYLLLWGHNPAETLFGTERNYALTQLKQRGVRIVVIDPRQSDTALAYANEWIGIRPSTDSALADGMAYVIWTEGLYDKAFIDKFCVGMDEEHMPANIPPHESYVSYLLGHKDGVAKTPEWAAAICGVDRETIKRLAREYATAKPACLMPGLGIQRTGNGEQTVRSLALLACLTGNVGVAGGGAAGGLETGRHPEINFPKGENPYPGKIPCFLWSRAVEHGEEMTSAKDGITGVERLTTGIKMLVNIGGNLLVNQHADVNDSLRILNDESRCEFILCADIFMTSSARCADILLPAPSFLEMDNFSHSWLYGDYILSNNKVRAPLFESRPEWDWIHELAGLLGHGEKFAEGKPTMEAWRRFLYEQLRSQNRELPEWAEFIEEGGYRFPPVTPYVAYQEQRQHPDKSPFNTPSGKIEIFSNRIYALGDPHSRPAIPKYVACHEGAEDPLRQTYPLQLLGWHTKRRAHSVHDNNPLLEEVEPQRLWINPQDAAVRNINDGDTVLIFNARGTIRVPAHVTTRVIKGVVGLPQGAWYTPDTQGVDIRGCINTLTSTAHPTPFAKGNPQHTNLVEVRADR</sequence>
<dbReference type="InterPro" id="IPR006657">
    <property type="entry name" value="MoPterin_dinucl-bd_dom"/>
</dbReference>
<evidence type="ECO:0000259" key="7">
    <source>
        <dbReference type="Pfam" id="PF01568"/>
    </source>
</evidence>
<dbReference type="InterPro" id="IPR050612">
    <property type="entry name" value="Prok_Mopterin_Oxidored"/>
</dbReference>
<comment type="caution">
    <text evidence="8">The sequence shown here is derived from an EMBL/GenBank/DDBJ whole genome shotgun (WGS) entry which is preliminary data.</text>
</comment>
<comment type="cofactor">
    <cofactor evidence="1">
        <name>Mo-bis(molybdopterin guanine dinucleotide)</name>
        <dbReference type="ChEBI" id="CHEBI:60539"/>
    </cofactor>
</comment>
<dbReference type="PROSITE" id="PS00932">
    <property type="entry name" value="MOLYBDOPTERIN_PROK_3"/>
    <property type="match status" value="1"/>
</dbReference>
<reference evidence="8 9" key="1">
    <citation type="submission" date="2022-04" db="EMBL/GenBank/DDBJ databases">
        <title>Proposal of a three novel species of Scandinavium, Scandinavium hiltneri, Scandinavium manionii, Scandinavium tedordense.</title>
        <authorList>
            <person name="Maddock D.W."/>
            <person name="Brady C.L."/>
            <person name="Denman S."/>
            <person name="Arnold D."/>
        </authorList>
    </citation>
    <scope>NUCLEOTIDE SEQUENCE [LARGE SCALE GENOMIC DNA]</scope>
    <source>
        <strain evidence="8 9">H11S7</strain>
    </source>
</reference>
<evidence type="ECO:0000256" key="2">
    <source>
        <dbReference type="ARBA" id="ARBA00010312"/>
    </source>
</evidence>
<dbReference type="Gene3D" id="1.10.3480.10">
    <property type="entry name" value="TorD-like"/>
    <property type="match status" value="1"/>
</dbReference>
<dbReference type="InterPro" id="IPR020945">
    <property type="entry name" value="DMSO/NO3_reduct_chaperone"/>
</dbReference>
<feature type="domain" description="Molybdopterin dinucleotide-binding" evidence="7">
    <location>
        <begin position="834"/>
        <end position="946"/>
    </location>
</feature>